<dbReference type="InterPro" id="IPR001279">
    <property type="entry name" value="Metallo-B-lactamas"/>
</dbReference>
<dbReference type="AlphaFoldDB" id="A0A212JD54"/>
<dbReference type="PANTHER" id="PTHR42967">
    <property type="entry name" value="METAL DEPENDENT HYDROLASE"/>
    <property type="match status" value="1"/>
</dbReference>
<dbReference type="SMART" id="SM00849">
    <property type="entry name" value="Lactamase_B"/>
    <property type="match status" value="1"/>
</dbReference>
<dbReference type="SUPFAM" id="SSF56281">
    <property type="entry name" value="Metallo-hydrolase/oxidoreductase"/>
    <property type="match status" value="1"/>
</dbReference>
<dbReference type="InterPro" id="IPR036866">
    <property type="entry name" value="RibonucZ/Hydroxyglut_hydro"/>
</dbReference>
<dbReference type="RefSeq" id="WP_296948257.1">
    <property type="nucleotide sequence ID" value="NZ_LT599021.1"/>
</dbReference>
<evidence type="ECO:0000259" key="1">
    <source>
        <dbReference type="SMART" id="SM00849"/>
    </source>
</evidence>
<proteinExistence type="predicted"/>
<feature type="domain" description="Metallo-beta-lactamase" evidence="1">
    <location>
        <begin position="7"/>
        <end position="167"/>
    </location>
</feature>
<dbReference type="PANTHER" id="PTHR42967:SF1">
    <property type="entry name" value="MBL FOLD METALLO-HYDROLASE"/>
    <property type="match status" value="1"/>
</dbReference>
<dbReference type="Gene3D" id="3.60.15.10">
    <property type="entry name" value="Ribonuclease Z/Hydroxyacylglutathione hydrolase-like"/>
    <property type="match status" value="1"/>
</dbReference>
<name>A0A212JD54_9BACT</name>
<accession>A0A212JD54</accession>
<organism evidence="2">
    <name type="scientific">uncultured Dysgonomonas sp</name>
    <dbReference type="NCBI Taxonomy" id="206096"/>
    <lineage>
        <taxon>Bacteria</taxon>
        <taxon>Pseudomonadati</taxon>
        <taxon>Bacteroidota</taxon>
        <taxon>Bacteroidia</taxon>
        <taxon>Bacteroidales</taxon>
        <taxon>Dysgonomonadaceae</taxon>
        <taxon>Dysgonomonas</taxon>
        <taxon>environmental samples</taxon>
    </lineage>
</organism>
<reference evidence="2" key="1">
    <citation type="submission" date="2016-04" db="EMBL/GenBank/DDBJ databases">
        <authorList>
            <person name="Evans L.H."/>
            <person name="Alamgir A."/>
            <person name="Owens N."/>
            <person name="Weber N.D."/>
            <person name="Virtaneva K."/>
            <person name="Barbian K."/>
            <person name="Babar A."/>
            <person name="Rosenke K."/>
        </authorList>
    </citation>
    <scope>NUCLEOTIDE SEQUENCE</scope>
    <source>
        <strain evidence="2">86-2</strain>
    </source>
</reference>
<dbReference type="Pfam" id="PF13483">
    <property type="entry name" value="Lactamase_B_3"/>
    <property type="match status" value="1"/>
</dbReference>
<sequence length="240" mass="28045">MKLTYIFHSSYAIEGDDFTIIIDYYKDSSDISGEGIVYKELLKKKEKLYVLCTHSHHDHFNKEILKWKWEHPNVIYIFSKDILKYRKAKERDAIYLDKSDTYSDETLSIEAFGSTDLGISFLINIEGKIIFHAGDLNNWHWNEESTKEEIDEAESFYKKELDLVAGKVKHLDLAMFPVDPRLGKDYMKGAEQFLDAIQTNLFAPMHFGEAYDKANAFAEYAESKGCKFLKWQHTGENFEF</sequence>
<protein>
    <recommendedName>
        <fullName evidence="1">Metallo-beta-lactamase domain-containing protein</fullName>
    </recommendedName>
</protein>
<evidence type="ECO:0000313" key="2">
    <source>
        <dbReference type="EMBL" id="SBV97195.1"/>
    </source>
</evidence>
<gene>
    <name evidence="2" type="ORF">KL86DYS2_11229</name>
</gene>
<dbReference type="EMBL" id="FLUL01000001">
    <property type="protein sequence ID" value="SBV97195.1"/>
    <property type="molecule type" value="Genomic_DNA"/>
</dbReference>